<comment type="caution">
    <text evidence="2">The sequence shown here is derived from an EMBL/GenBank/DDBJ whole genome shotgun (WGS) entry which is preliminary data.</text>
</comment>
<feature type="compositionally biased region" description="Acidic residues" evidence="1">
    <location>
        <begin position="63"/>
        <end position="77"/>
    </location>
</feature>
<keyword evidence="3" id="KW-1185">Reference proteome</keyword>
<sequence>MGNSVRGYWEGSAGTGVASVPVTVVVPEVSTTTRELPLEEESKRHVRYLQEEETGNAPVAAVDPEDSEDEEAEDEDVNNSTSVIRQYFQ</sequence>
<evidence type="ECO:0000256" key="1">
    <source>
        <dbReference type="SAM" id="MobiDB-lite"/>
    </source>
</evidence>
<evidence type="ECO:0000313" key="3">
    <source>
        <dbReference type="Proteomes" id="UP001066276"/>
    </source>
</evidence>
<dbReference type="AlphaFoldDB" id="A0AAV7X1M6"/>
<accession>A0AAV7X1M6</accession>
<reference evidence="2" key="1">
    <citation type="journal article" date="2022" name="bioRxiv">
        <title>Sequencing and chromosome-scale assembly of the giantPleurodeles waltlgenome.</title>
        <authorList>
            <person name="Brown T."/>
            <person name="Elewa A."/>
            <person name="Iarovenko S."/>
            <person name="Subramanian E."/>
            <person name="Araus A.J."/>
            <person name="Petzold A."/>
            <person name="Susuki M."/>
            <person name="Suzuki K.-i.T."/>
            <person name="Hayashi T."/>
            <person name="Toyoda A."/>
            <person name="Oliveira C."/>
            <person name="Osipova E."/>
            <person name="Leigh N.D."/>
            <person name="Simon A."/>
            <person name="Yun M.H."/>
        </authorList>
    </citation>
    <scope>NUCLEOTIDE SEQUENCE</scope>
    <source>
        <strain evidence="2">20211129_DDA</strain>
        <tissue evidence="2">Liver</tissue>
    </source>
</reference>
<proteinExistence type="predicted"/>
<feature type="region of interest" description="Disordered" evidence="1">
    <location>
        <begin position="51"/>
        <end position="89"/>
    </location>
</feature>
<dbReference type="EMBL" id="JANPWB010000001">
    <property type="protein sequence ID" value="KAJ1219207.1"/>
    <property type="molecule type" value="Genomic_DNA"/>
</dbReference>
<gene>
    <name evidence="2" type="ORF">NDU88_006778</name>
</gene>
<dbReference type="Proteomes" id="UP001066276">
    <property type="component" value="Chromosome 1_1"/>
</dbReference>
<organism evidence="2 3">
    <name type="scientific">Pleurodeles waltl</name>
    <name type="common">Iberian ribbed newt</name>
    <dbReference type="NCBI Taxonomy" id="8319"/>
    <lineage>
        <taxon>Eukaryota</taxon>
        <taxon>Metazoa</taxon>
        <taxon>Chordata</taxon>
        <taxon>Craniata</taxon>
        <taxon>Vertebrata</taxon>
        <taxon>Euteleostomi</taxon>
        <taxon>Amphibia</taxon>
        <taxon>Batrachia</taxon>
        <taxon>Caudata</taxon>
        <taxon>Salamandroidea</taxon>
        <taxon>Salamandridae</taxon>
        <taxon>Pleurodelinae</taxon>
        <taxon>Pleurodeles</taxon>
    </lineage>
</organism>
<protein>
    <submittedName>
        <fullName evidence="2">Uncharacterized protein</fullName>
    </submittedName>
</protein>
<evidence type="ECO:0000313" key="2">
    <source>
        <dbReference type="EMBL" id="KAJ1219207.1"/>
    </source>
</evidence>
<name>A0AAV7X1M6_PLEWA</name>
<feature type="compositionally biased region" description="Polar residues" evidence="1">
    <location>
        <begin position="78"/>
        <end position="89"/>
    </location>
</feature>